<feature type="transmembrane region" description="Helical" evidence="7">
    <location>
        <begin position="193"/>
        <end position="215"/>
    </location>
</feature>
<sequence>MSTRTTSEAAPRPRTSSSRALSVGIAYVLLTAGIAVTVFPLLWMIATSLKHPQDIYTLNIIPTSVTFDNYTAIFQDSPFDKWLLNSLVIAVVTTITVSLFDTAAGYVLAKFSFVGKSFIFVLILSTLMVPTEMLIIPWYLIANDLGLSDTYLGVLFPGIITAFGIFLMRQFMESVPSDLMDAARIDGMNEWRILVRIAIPLVTPAIVTLAILTFISSWNQFIWPLIVLQTPEQFTIPVGIGYFASENKDTSNWLLIMTATTVAIVPLILIFLVFQKQIIRGIAMTGMK</sequence>
<evidence type="ECO:0000313" key="10">
    <source>
        <dbReference type="Proteomes" id="UP000032633"/>
    </source>
</evidence>
<organism evidence="9 10">
    <name type="scientific">Paenibacillus beijingensis</name>
    <dbReference type="NCBI Taxonomy" id="1126833"/>
    <lineage>
        <taxon>Bacteria</taxon>
        <taxon>Bacillati</taxon>
        <taxon>Bacillota</taxon>
        <taxon>Bacilli</taxon>
        <taxon>Bacillales</taxon>
        <taxon>Paenibacillaceae</taxon>
        <taxon>Paenibacillus</taxon>
    </lineage>
</organism>
<keyword evidence="5 7" id="KW-1133">Transmembrane helix</keyword>
<proteinExistence type="inferred from homology"/>
<keyword evidence="2 7" id="KW-0813">Transport</keyword>
<dbReference type="OrthoDB" id="9771544at2"/>
<dbReference type="GO" id="GO:0055085">
    <property type="term" value="P:transmembrane transport"/>
    <property type="evidence" value="ECO:0007669"/>
    <property type="project" value="InterPro"/>
</dbReference>
<dbReference type="GO" id="GO:0005886">
    <property type="term" value="C:plasma membrane"/>
    <property type="evidence" value="ECO:0007669"/>
    <property type="project" value="UniProtKB-SubCell"/>
</dbReference>
<dbReference type="PANTHER" id="PTHR43744">
    <property type="entry name" value="ABC TRANSPORTER PERMEASE PROTEIN MG189-RELATED-RELATED"/>
    <property type="match status" value="1"/>
</dbReference>
<dbReference type="Proteomes" id="UP000032633">
    <property type="component" value="Chromosome"/>
</dbReference>
<dbReference type="InterPro" id="IPR035906">
    <property type="entry name" value="MetI-like_sf"/>
</dbReference>
<feature type="transmembrane region" description="Helical" evidence="7">
    <location>
        <begin position="87"/>
        <end position="109"/>
    </location>
</feature>
<reference evidence="9 10" key="1">
    <citation type="journal article" date="2015" name="J. Biotechnol.">
        <title>Complete genome sequence of Paenibacillus beijingensis 7188(T) (=DSM 24997(T)), a novel rhizobacterium from jujube garden soil.</title>
        <authorList>
            <person name="Kwak Y."/>
            <person name="Shin J.H."/>
        </authorList>
    </citation>
    <scope>NUCLEOTIDE SEQUENCE [LARGE SCALE GENOMIC DNA]</scope>
    <source>
        <strain evidence="9 10">DSM 24997</strain>
    </source>
</reference>
<keyword evidence="6 7" id="KW-0472">Membrane</keyword>
<evidence type="ECO:0000256" key="5">
    <source>
        <dbReference type="ARBA" id="ARBA00022989"/>
    </source>
</evidence>
<keyword evidence="3" id="KW-1003">Cell membrane</keyword>
<accession>A0A0D5NJM4</accession>
<dbReference type="STRING" id="1126833.VN24_14685"/>
<dbReference type="SUPFAM" id="SSF161098">
    <property type="entry name" value="MetI-like"/>
    <property type="match status" value="1"/>
</dbReference>
<evidence type="ECO:0000313" key="9">
    <source>
        <dbReference type="EMBL" id="AJY75579.1"/>
    </source>
</evidence>
<evidence type="ECO:0000256" key="7">
    <source>
        <dbReference type="RuleBase" id="RU363032"/>
    </source>
</evidence>
<evidence type="ECO:0000259" key="8">
    <source>
        <dbReference type="PROSITE" id="PS50928"/>
    </source>
</evidence>
<keyword evidence="4 7" id="KW-0812">Transmembrane</keyword>
<evidence type="ECO:0000256" key="2">
    <source>
        <dbReference type="ARBA" id="ARBA00022448"/>
    </source>
</evidence>
<dbReference type="EMBL" id="CP011058">
    <property type="protein sequence ID" value="AJY75579.1"/>
    <property type="molecule type" value="Genomic_DNA"/>
</dbReference>
<dbReference type="PANTHER" id="PTHR43744:SF8">
    <property type="entry name" value="SN-GLYCEROL-3-PHOSPHATE TRANSPORT SYSTEM PERMEASE PROTEIN UGPE"/>
    <property type="match status" value="1"/>
</dbReference>
<dbReference type="Pfam" id="PF00528">
    <property type="entry name" value="BPD_transp_1"/>
    <property type="match status" value="1"/>
</dbReference>
<feature type="transmembrane region" description="Helical" evidence="7">
    <location>
        <begin position="21"/>
        <end position="46"/>
    </location>
</feature>
<evidence type="ECO:0000256" key="4">
    <source>
        <dbReference type="ARBA" id="ARBA00022692"/>
    </source>
</evidence>
<dbReference type="RefSeq" id="WP_045671007.1">
    <property type="nucleotide sequence ID" value="NZ_CP011058.1"/>
</dbReference>
<keyword evidence="10" id="KW-1185">Reference proteome</keyword>
<evidence type="ECO:0000256" key="1">
    <source>
        <dbReference type="ARBA" id="ARBA00004651"/>
    </source>
</evidence>
<feature type="domain" description="ABC transmembrane type-1" evidence="8">
    <location>
        <begin position="83"/>
        <end position="274"/>
    </location>
</feature>
<evidence type="ECO:0000256" key="6">
    <source>
        <dbReference type="ARBA" id="ARBA00023136"/>
    </source>
</evidence>
<dbReference type="AlphaFoldDB" id="A0A0D5NJM4"/>
<feature type="transmembrane region" description="Helical" evidence="7">
    <location>
        <begin position="253"/>
        <end position="274"/>
    </location>
</feature>
<evidence type="ECO:0000256" key="3">
    <source>
        <dbReference type="ARBA" id="ARBA00022475"/>
    </source>
</evidence>
<dbReference type="PROSITE" id="PS50928">
    <property type="entry name" value="ABC_TM1"/>
    <property type="match status" value="1"/>
</dbReference>
<dbReference type="KEGG" id="pbj:VN24_14685"/>
<dbReference type="Gene3D" id="1.10.3720.10">
    <property type="entry name" value="MetI-like"/>
    <property type="match status" value="1"/>
</dbReference>
<dbReference type="PATRIC" id="fig|1126833.4.peg.3215"/>
<comment type="similarity">
    <text evidence="7">Belongs to the binding-protein-dependent transport system permease family.</text>
</comment>
<reference evidence="10" key="2">
    <citation type="submission" date="2015-03" db="EMBL/GenBank/DDBJ databases">
        <title>Genome sequence of Paenibacillus beijingensis strain DSM 24997T.</title>
        <authorList>
            <person name="Kwak Y."/>
            <person name="Shin J.-H."/>
        </authorList>
    </citation>
    <scope>NUCLEOTIDE SEQUENCE [LARGE SCALE GENOMIC DNA]</scope>
    <source>
        <strain evidence="10">DSM 24997</strain>
    </source>
</reference>
<dbReference type="CDD" id="cd06261">
    <property type="entry name" value="TM_PBP2"/>
    <property type="match status" value="1"/>
</dbReference>
<gene>
    <name evidence="9" type="ORF">VN24_14685</name>
</gene>
<dbReference type="HOGENOM" id="CLU_016047_1_1_9"/>
<feature type="transmembrane region" description="Helical" evidence="7">
    <location>
        <begin position="118"/>
        <end position="139"/>
    </location>
</feature>
<comment type="subcellular location">
    <subcellularLocation>
        <location evidence="1 7">Cell membrane</location>
        <topology evidence="1 7">Multi-pass membrane protein</topology>
    </subcellularLocation>
</comment>
<dbReference type="InterPro" id="IPR000515">
    <property type="entry name" value="MetI-like"/>
</dbReference>
<feature type="transmembrane region" description="Helical" evidence="7">
    <location>
        <begin position="151"/>
        <end position="172"/>
    </location>
</feature>
<protein>
    <submittedName>
        <fullName evidence="9">Sugar ABC transporter permease</fullName>
    </submittedName>
</protein>
<name>A0A0D5NJM4_9BACL</name>